<dbReference type="InterPro" id="IPR013762">
    <property type="entry name" value="Integrase-like_cat_sf"/>
</dbReference>
<organism evidence="6 7">
    <name type="scientific">Rhodococcus rhodochrous J45</name>
    <dbReference type="NCBI Taxonomy" id="935266"/>
    <lineage>
        <taxon>Bacteria</taxon>
        <taxon>Bacillati</taxon>
        <taxon>Actinomycetota</taxon>
        <taxon>Actinomycetes</taxon>
        <taxon>Mycobacteriales</taxon>
        <taxon>Nocardiaceae</taxon>
        <taxon>Rhodococcus</taxon>
    </lineage>
</organism>
<dbReference type="EMBL" id="VLJT01000003">
    <property type="protein sequence ID" value="TWH23995.1"/>
    <property type="molecule type" value="Genomic_DNA"/>
</dbReference>
<evidence type="ECO:0000256" key="3">
    <source>
        <dbReference type="PROSITE-ProRule" id="PRU01248"/>
    </source>
</evidence>
<evidence type="ECO:0000259" key="4">
    <source>
        <dbReference type="PROSITE" id="PS51898"/>
    </source>
</evidence>
<dbReference type="InterPro" id="IPR002104">
    <property type="entry name" value="Integrase_catalytic"/>
</dbReference>
<reference evidence="6 7" key="1">
    <citation type="submission" date="2019-07" db="EMBL/GenBank/DDBJ databases">
        <title>Genome sequencing of lignin-degrading bacterial isolates.</title>
        <authorList>
            <person name="Gladden J."/>
        </authorList>
    </citation>
    <scope>NUCLEOTIDE SEQUENCE [LARGE SCALE GENOMIC DNA]</scope>
    <source>
        <strain evidence="6 7">J45</strain>
    </source>
</reference>
<dbReference type="AlphaFoldDB" id="A0A562EQ22"/>
<evidence type="ECO:0000259" key="5">
    <source>
        <dbReference type="PROSITE" id="PS51900"/>
    </source>
</evidence>
<dbReference type="Pfam" id="PF00589">
    <property type="entry name" value="Phage_integrase"/>
    <property type="match status" value="1"/>
</dbReference>
<evidence type="ECO:0000313" key="7">
    <source>
        <dbReference type="Proteomes" id="UP000317573"/>
    </source>
</evidence>
<gene>
    <name evidence="6" type="ORF">L618_010000000020</name>
</gene>
<proteinExistence type="predicted"/>
<evidence type="ECO:0000313" key="6">
    <source>
        <dbReference type="EMBL" id="TWH23995.1"/>
    </source>
</evidence>
<evidence type="ECO:0000256" key="2">
    <source>
        <dbReference type="ARBA" id="ARBA00023172"/>
    </source>
</evidence>
<name>A0A562EQ22_RHORH</name>
<sequence length="284" mass="31788">MHKQTYKLPSDWEHAIEEWLDWLRAGAVPKTTLRLRRGHVRRAARILDTTSPALVSTDLLVVAFARRDWSPEHRRGMRTSLIKFYEWCIARGITETNPALALPKVPESRPRPRPATDRIWQQILMQAGPRERLMAQLAGEAGLRRAEVARVHTNDLLEEIDGWTLVVHGKGGKQRTIPVSDALAREIAKGPGGHTIGRGRSGWLFPGQDDGHLSPDTVGKLISELMPEGWSMHKLRHRFATRAFQGTRNLLAVQEALGHASVATTQRYTAITRDDVRAAVQAAA</sequence>
<dbReference type="SUPFAM" id="SSF56349">
    <property type="entry name" value="DNA breaking-rejoining enzymes"/>
    <property type="match status" value="1"/>
</dbReference>
<dbReference type="PANTHER" id="PTHR30349:SF64">
    <property type="entry name" value="PROPHAGE INTEGRASE INTD-RELATED"/>
    <property type="match status" value="1"/>
</dbReference>
<dbReference type="InterPro" id="IPR044068">
    <property type="entry name" value="CB"/>
</dbReference>
<accession>A0A562EQ22</accession>
<dbReference type="RefSeq" id="WP_261379836.1">
    <property type="nucleotide sequence ID" value="NZ_VLJT01000003.1"/>
</dbReference>
<dbReference type="InterPro" id="IPR050090">
    <property type="entry name" value="Tyrosine_recombinase_XerCD"/>
</dbReference>
<dbReference type="GO" id="GO:0003677">
    <property type="term" value="F:DNA binding"/>
    <property type="evidence" value="ECO:0007669"/>
    <property type="project" value="UniProtKB-UniRule"/>
</dbReference>
<dbReference type="PROSITE" id="PS51898">
    <property type="entry name" value="TYR_RECOMBINASE"/>
    <property type="match status" value="1"/>
</dbReference>
<feature type="domain" description="Core-binding (CB)" evidence="5">
    <location>
        <begin position="10"/>
        <end position="89"/>
    </location>
</feature>
<feature type="domain" description="Tyr recombinase" evidence="4">
    <location>
        <begin position="110"/>
        <end position="281"/>
    </location>
</feature>
<evidence type="ECO:0000256" key="1">
    <source>
        <dbReference type="ARBA" id="ARBA00023125"/>
    </source>
</evidence>
<dbReference type="PROSITE" id="PS51900">
    <property type="entry name" value="CB"/>
    <property type="match status" value="1"/>
</dbReference>
<keyword evidence="2" id="KW-0233">DNA recombination</keyword>
<dbReference type="Gene3D" id="1.10.443.10">
    <property type="entry name" value="Intergrase catalytic core"/>
    <property type="match status" value="1"/>
</dbReference>
<dbReference type="Proteomes" id="UP000317573">
    <property type="component" value="Unassembled WGS sequence"/>
</dbReference>
<dbReference type="GO" id="GO:0006310">
    <property type="term" value="P:DNA recombination"/>
    <property type="evidence" value="ECO:0007669"/>
    <property type="project" value="UniProtKB-KW"/>
</dbReference>
<dbReference type="GO" id="GO:0015074">
    <property type="term" value="P:DNA integration"/>
    <property type="evidence" value="ECO:0007669"/>
    <property type="project" value="InterPro"/>
</dbReference>
<dbReference type="InterPro" id="IPR011010">
    <property type="entry name" value="DNA_brk_join_enz"/>
</dbReference>
<dbReference type="PANTHER" id="PTHR30349">
    <property type="entry name" value="PHAGE INTEGRASE-RELATED"/>
    <property type="match status" value="1"/>
</dbReference>
<protein>
    <submittedName>
        <fullName evidence="6">Site-specific recombinase XerD</fullName>
    </submittedName>
</protein>
<comment type="caution">
    <text evidence="6">The sequence shown here is derived from an EMBL/GenBank/DDBJ whole genome shotgun (WGS) entry which is preliminary data.</text>
</comment>
<keyword evidence="1 3" id="KW-0238">DNA-binding</keyword>